<reference evidence="2 3" key="1">
    <citation type="submission" date="2017-08" db="EMBL/GenBank/DDBJ databases">
        <title>Infants hospitalized years apart are colonized by the same room-sourced microbial strains.</title>
        <authorList>
            <person name="Brooks B."/>
            <person name="Olm M.R."/>
            <person name="Firek B.A."/>
            <person name="Baker R."/>
            <person name="Thomas B.C."/>
            <person name="Morowitz M.J."/>
            <person name="Banfield J.F."/>
        </authorList>
    </citation>
    <scope>NUCLEOTIDE SEQUENCE [LARGE SCALE GENOMIC DNA]</scope>
    <source>
        <strain evidence="2">S2_005_002_R2_34</strain>
    </source>
</reference>
<keyword evidence="1 2" id="KW-0808">Transferase</keyword>
<accession>A0A2W5Q4P4</accession>
<dbReference type="SUPFAM" id="SSF89796">
    <property type="entry name" value="CoA-transferase family III (CaiB/BaiF)"/>
    <property type="match status" value="1"/>
</dbReference>
<evidence type="ECO:0000256" key="1">
    <source>
        <dbReference type="ARBA" id="ARBA00022679"/>
    </source>
</evidence>
<dbReference type="Proteomes" id="UP000249185">
    <property type="component" value="Unassembled WGS sequence"/>
</dbReference>
<dbReference type="InterPro" id="IPR003673">
    <property type="entry name" value="CoA-Trfase_fam_III"/>
</dbReference>
<dbReference type="EMBL" id="QFPW01000006">
    <property type="protein sequence ID" value="PZQ49683.1"/>
    <property type="molecule type" value="Genomic_DNA"/>
</dbReference>
<comment type="caution">
    <text evidence="2">The sequence shown here is derived from an EMBL/GenBank/DDBJ whole genome shotgun (WGS) entry which is preliminary data.</text>
</comment>
<dbReference type="Gene3D" id="3.40.50.10540">
    <property type="entry name" value="Crotonobetainyl-coa:carnitine coa-transferase, domain 1"/>
    <property type="match status" value="1"/>
</dbReference>
<dbReference type="Pfam" id="PF02515">
    <property type="entry name" value="CoA_transf_3"/>
    <property type="match status" value="1"/>
</dbReference>
<dbReference type="GO" id="GO:0008410">
    <property type="term" value="F:CoA-transferase activity"/>
    <property type="evidence" value="ECO:0007669"/>
    <property type="project" value="TreeGrafter"/>
</dbReference>
<dbReference type="PANTHER" id="PTHR48207:SF3">
    <property type="entry name" value="SUCCINATE--HYDROXYMETHYLGLUTARATE COA-TRANSFERASE"/>
    <property type="match status" value="1"/>
</dbReference>
<organism evidence="2 3">
    <name type="scientific">Rhodovulum sulfidophilum</name>
    <name type="common">Rhodobacter sulfidophilus</name>
    <dbReference type="NCBI Taxonomy" id="35806"/>
    <lineage>
        <taxon>Bacteria</taxon>
        <taxon>Pseudomonadati</taxon>
        <taxon>Pseudomonadota</taxon>
        <taxon>Alphaproteobacteria</taxon>
        <taxon>Rhodobacterales</taxon>
        <taxon>Paracoccaceae</taxon>
        <taxon>Rhodovulum</taxon>
    </lineage>
</organism>
<dbReference type="InterPro" id="IPR044855">
    <property type="entry name" value="CoA-Trfase_III_dom3_sf"/>
</dbReference>
<sequence>MERPLAGLRVLELARVLAGPWIGQTLADLGADVVKVESPEGDETRGWGPPFAEDGAAAYFHAANRNKRGLALDFRDPGDRALAARLAAAADVVIENFKVGGLVKYGLDYAAVAAANPRVVYVSVTGFGQDGPLAPRAGYDFIIQGMGGFMDLTGEPDGPPQKAGVAYADLFTGLYGVIAVQAALALRERTGRGQWIDMALFDTQLAVLANQAANHLIGGRIPRRLGNAHPNIVPYQVFEAADAPLVIACGNDGQFARLCAGLGLALHEDPRFATNPGRVAHRETVVPALAARIAALSRAEVLAAMEAAGVPAGPINTVAEAFAEPQAVARGMAREIRGSRSPRAPMRFSAAELAADRPPPRLDEHGAAIRAALARGADWPES</sequence>
<evidence type="ECO:0000313" key="2">
    <source>
        <dbReference type="EMBL" id="PZQ49683.1"/>
    </source>
</evidence>
<dbReference type="AlphaFoldDB" id="A0A2W5Q4P4"/>
<evidence type="ECO:0000313" key="3">
    <source>
        <dbReference type="Proteomes" id="UP000249185"/>
    </source>
</evidence>
<protein>
    <submittedName>
        <fullName evidence="2">CoA transferase</fullName>
    </submittedName>
</protein>
<proteinExistence type="predicted"/>
<dbReference type="Gene3D" id="3.30.1540.10">
    <property type="entry name" value="formyl-coa transferase, domain 3"/>
    <property type="match status" value="1"/>
</dbReference>
<dbReference type="InterPro" id="IPR050483">
    <property type="entry name" value="CoA-transferase_III_domain"/>
</dbReference>
<dbReference type="InterPro" id="IPR023606">
    <property type="entry name" value="CoA-Trfase_III_dom_1_sf"/>
</dbReference>
<dbReference type="PANTHER" id="PTHR48207">
    <property type="entry name" value="SUCCINATE--HYDROXYMETHYLGLUTARATE COA-TRANSFERASE"/>
    <property type="match status" value="1"/>
</dbReference>
<name>A0A2W5Q4P4_RHOSU</name>
<gene>
    <name evidence="2" type="ORF">DI556_09425</name>
</gene>